<organism evidence="1 2">
    <name type="scientific">Trueperella bialowiezensis</name>
    <dbReference type="NCBI Taxonomy" id="312285"/>
    <lineage>
        <taxon>Bacteria</taxon>
        <taxon>Bacillati</taxon>
        <taxon>Actinomycetota</taxon>
        <taxon>Actinomycetes</taxon>
        <taxon>Actinomycetales</taxon>
        <taxon>Actinomycetaceae</taxon>
        <taxon>Trueperella</taxon>
    </lineage>
</organism>
<evidence type="ECO:0000313" key="2">
    <source>
        <dbReference type="Proteomes" id="UP000269542"/>
    </source>
</evidence>
<evidence type="ECO:0000313" key="1">
    <source>
        <dbReference type="EMBL" id="VEI13973.1"/>
    </source>
</evidence>
<keyword evidence="2" id="KW-1185">Reference proteome</keyword>
<name>A0A3S4VH51_9ACTO</name>
<dbReference type="Proteomes" id="UP000269542">
    <property type="component" value="Chromosome"/>
</dbReference>
<dbReference type="KEGG" id="tbw:NCTC13354_01700"/>
<accession>A0A3S4VH51</accession>
<dbReference type="EMBL" id="LR134476">
    <property type="protein sequence ID" value="VEI13973.1"/>
    <property type="molecule type" value="Genomic_DNA"/>
</dbReference>
<reference evidence="1 2" key="1">
    <citation type="submission" date="2018-12" db="EMBL/GenBank/DDBJ databases">
        <authorList>
            <consortium name="Pathogen Informatics"/>
        </authorList>
    </citation>
    <scope>NUCLEOTIDE SEQUENCE [LARGE SCALE GENOMIC DNA]</scope>
    <source>
        <strain evidence="1 2">NCTC13354</strain>
    </source>
</reference>
<sequence>MACWIREDLYSQAEDIGAQRFKVVGMLAEVDRLLERASCGELSQEFPDSIVPSGPKDSGRTALNPDVMFLRVPEPFYLARRRCRVRIYYVEPVATTLLVSLGGLVKDVDIAKTEDQNAFIRLCDGRKVKFFS</sequence>
<proteinExistence type="predicted"/>
<gene>
    <name evidence="1" type="ORF">NCTC13354_01700</name>
</gene>
<dbReference type="AlphaFoldDB" id="A0A3S4VH51"/>
<protein>
    <submittedName>
        <fullName evidence="1">Uncharacterized protein</fullName>
    </submittedName>
</protein>